<dbReference type="OrthoDB" id="8576090at2"/>
<keyword evidence="4" id="KW-1185">Reference proteome</keyword>
<dbReference type="RefSeq" id="WP_108620825.1">
    <property type="nucleotide sequence ID" value="NZ_CP028901.1"/>
</dbReference>
<evidence type="ECO:0000259" key="2">
    <source>
        <dbReference type="Pfam" id="PF01425"/>
    </source>
</evidence>
<dbReference type="Gene3D" id="3.90.1300.10">
    <property type="entry name" value="Amidase signature (AS) domain"/>
    <property type="match status" value="1"/>
</dbReference>
<dbReference type="EMBL" id="CP028901">
    <property type="protein sequence ID" value="AWB33396.1"/>
    <property type="molecule type" value="Genomic_DNA"/>
</dbReference>
<dbReference type="KEGG" id="boz:DBV39_06400"/>
<evidence type="ECO:0000256" key="1">
    <source>
        <dbReference type="ARBA" id="ARBA00009199"/>
    </source>
</evidence>
<organism evidence="3 4">
    <name type="scientific">Orrella marina</name>
    <dbReference type="NCBI Taxonomy" id="2163011"/>
    <lineage>
        <taxon>Bacteria</taxon>
        <taxon>Pseudomonadati</taxon>
        <taxon>Pseudomonadota</taxon>
        <taxon>Betaproteobacteria</taxon>
        <taxon>Burkholderiales</taxon>
        <taxon>Alcaligenaceae</taxon>
        <taxon>Orrella</taxon>
    </lineage>
</organism>
<dbReference type="InterPro" id="IPR020556">
    <property type="entry name" value="Amidase_CS"/>
</dbReference>
<name>A0A2R4XHW1_9BURK</name>
<dbReference type="Pfam" id="PF01425">
    <property type="entry name" value="Amidase"/>
    <property type="match status" value="1"/>
</dbReference>
<dbReference type="Proteomes" id="UP000244571">
    <property type="component" value="Chromosome"/>
</dbReference>
<proteinExistence type="inferred from homology"/>
<evidence type="ECO:0000313" key="4">
    <source>
        <dbReference type="Proteomes" id="UP000244571"/>
    </source>
</evidence>
<dbReference type="PANTHER" id="PTHR11895:SF7">
    <property type="entry name" value="GLUTAMYL-TRNA(GLN) AMIDOTRANSFERASE SUBUNIT A, MITOCHONDRIAL"/>
    <property type="match status" value="1"/>
</dbReference>
<dbReference type="SUPFAM" id="SSF75304">
    <property type="entry name" value="Amidase signature (AS) enzymes"/>
    <property type="match status" value="1"/>
</dbReference>
<dbReference type="PANTHER" id="PTHR11895">
    <property type="entry name" value="TRANSAMIDASE"/>
    <property type="match status" value="1"/>
</dbReference>
<protein>
    <submittedName>
        <fullName evidence="3">Amidase</fullName>
    </submittedName>
</protein>
<dbReference type="PROSITE" id="PS00571">
    <property type="entry name" value="AMIDASES"/>
    <property type="match status" value="1"/>
</dbReference>
<gene>
    <name evidence="3" type="ORF">DBV39_06400</name>
</gene>
<dbReference type="InterPro" id="IPR000120">
    <property type="entry name" value="Amidase"/>
</dbReference>
<dbReference type="GO" id="GO:0003824">
    <property type="term" value="F:catalytic activity"/>
    <property type="evidence" value="ECO:0007669"/>
    <property type="project" value="InterPro"/>
</dbReference>
<feature type="domain" description="Amidase" evidence="2">
    <location>
        <begin position="39"/>
        <end position="460"/>
    </location>
</feature>
<dbReference type="InterPro" id="IPR023631">
    <property type="entry name" value="Amidase_dom"/>
</dbReference>
<sequence>MATEPHVTGNYPEGRPLWQWSASALRQGYLDGSITPVDAITACLERITEINPVINAFVAENTHVLQDAHASTQRYRRGQPRSNLDGIPVSIKDNLCTADMPTTWGTPALQHYRPRIDELPVSRLRASGALIVGKTNVPEFTLEGYTDNPLFGVTRNPWNTLLTPGGSSGGAAASVSAGCTPLAIGTDGGGSIRRPASHCGLAGLKPSIGSVARDKGLPPLLLDFEVVGPVARTVGDLRMLFEVLRGPNILDRHSLAAQTRQSVADAHTRASKPLRILYVPTLSAAPVDAQIARSCQSAMEHFQTMGHQVTVGEMPMDLSPVMTGWATVGQVGLAALFEQHPQWSDGASPKYLQMAQSGAQVRAPELLTLIDAVTNLRAACVDLFEQWDVIAMPSAAALPWPAEQAYPPEIDGHAVGPRGHAVFTGWVNVAGLPAISVPTPPSDEGLPIGLQLIAAYAEDDFLIELARAYENHSPWAHRWPDIL</sequence>
<evidence type="ECO:0000313" key="3">
    <source>
        <dbReference type="EMBL" id="AWB33396.1"/>
    </source>
</evidence>
<reference evidence="3 4" key="1">
    <citation type="submission" date="2018-04" db="EMBL/GenBank/DDBJ databases">
        <title>Bordetella sp. HZ20 isolated from seawater.</title>
        <authorList>
            <person name="Sun C."/>
        </authorList>
    </citation>
    <scope>NUCLEOTIDE SEQUENCE [LARGE SCALE GENOMIC DNA]</scope>
    <source>
        <strain evidence="3 4">HZ20</strain>
    </source>
</reference>
<comment type="similarity">
    <text evidence="1">Belongs to the amidase family.</text>
</comment>
<dbReference type="InterPro" id="IPR036928">
    <property type="entry name" value="AS_sf"/>
</dbReference>
<dbReference type="AlphaFoldDB" id="A0A2R4XHW1"/>
<accession>A0A2R4XHW1</accession>